<dbReference type="PROSITE" id="PS50110">
    <property type="entry name" value="RESPONSE_REGULATORY"/>
    <property type="match status" value="1"/>
</dbReference>
<evidence type="ECO:0000256" key="12">
    <source>
        <dbReference type="PROSITE-ProRule" id="PRU00169"/>
    </source>
</evidence>
<evidence type="ECO:0000256" key="13">
    <source>
        <dbReference type="SAM" id="Phobius"/>
    </source>
</evidence>
<keyword evidence="18" id="KW-1185">Reference proteome</keyword>
<dbReference type="Pfam" id="PF00512">
    <property type="entry name" value="HisKA"/>
    <property type="match status" value="1"/>
</dbReference>
<evidence type="ECO:0000259" key="14">
    <source>
        <dbReference type="PROSITE" id="PS50109"/>
    </source>
</evidence>
<dbReference type="FunFam" id="3.30.565.10:FF:000010">
    <property type="entry name" value="Sensor histidine kinase RcsC"/>
    <property type="match status" value="1"/>
</dbReference>
<dbReference type="PANTHER" id="PTHR45339:SF5">
    <property type="entry name" value="HISTIDINE KINASE"/>
    <property type="match status" value="1"/>
</dbReference>
<dbReference type="InterPro" id="IPR003661">
    <property type="entry name" value="HisK_dim/P_dom"/>
</dbReference>
<dbReference type="EMBL" id="AP028947">
    <property type="protein sequence ID" value="BET25098.1"/>
    <property type="molecule type" value="Genomic_DNA"/>
</dbReference>
<evidence type="ECO:0000259" key="16">
    <source>
        <dbReference type="PROSITE" id="PS50885"/>
    </source>
</evidence>
<dbReference type="Gene3D" id="1.10.287.130">
    <property type="match status" value="1"/>
</dbReference>
<dbReference type="Gene3D" id="3.40.50.2300">
    <property type="match status" value="1"/>
</dbReference>
<keyword evidence="7" id="KW-0418">Kinase</keyword>
<evidence type="ECO:0000256" key="10">
    <source>
        <dbReference type="ARBA" id="ARBA00058004"/>
    </source>
</evidence>
<dbReference type="PROSITE" id="PS50109">
    <property type="entry name" value="HIS_KIN"/>
    <property type="match status" value="1"/>
</dbReference>
<dbReference type="PRINTS" id="PR00344">
    <property type="entry name" value="BCTRLSENSOR"/>
</dbReference>
<dbReference type="SMART" id="SM00387">
    <property type="entry name" value="HATPase_c"/>
    <property type="match status" value="1"/>
</dbReference>
<comment type="subcellular location">
    <subcellularLocation>
        <location evidence="2">Membrane</location>
    </subcellularLocation>
</comment>
<feature type="transmembrane region" description="Helical" evidence="13">
    <location>
        <begin position="6"/>
        <end position="28"/>
    </location>
</feature>
<feature type="modified residue" description="4-aspartylphosphate" evidence="12">
    <location>
        <position position="687"/>
    </location>
</feature>
<comment type="catalytic activity">
    <reaction evidence="1">
        <text>ATP + protein L-histidine = ADP + protein N-phospho-L-histidine.</text>
        <dbReference type="EC" id="2.7.13.3"/>
    </reaction>
</comment>
<evidence type="ECO:0000313" key="17">
    <source>
        <dbReference type="EMBL" id="BET25098.1"/>
    </source>
</evidence>
<evidence type="ECO:0000256" key="5">
    <source>
        <dbReference type="ARBA" id="ARBA00022679"/>
    </source>
</evidence>
<dbReference type="GO" id="GO:0000155">
    <property type="term" value="F:phosphorelay sensor kinase activity"/>
    <property type="evidence" value="ECO:0007669"/>
    <property type="project" value="InterPro"/>
</dbReference>
<dbReference type="SUPFAM" id="SSF55874">
    <property type="entry name" value="ATPase domain of HSP90 chaperone/DNA topoisomerase II/histidine kinase"/>
    <property type="match status" value="1"/>
</dbReference>
<dbReference type="CDD" id="cd00082">
    <property type="entry name" value="HisKA"/>
    <property type="match status" value="1"/>
</dbReference>
<evidence type="ECO:0000256" key="7">
    <source>
        <dbReference type="ARBA" id="ARBA00022777"/>
    </source>
</evidence>
<keyword evidence="5" id="KW-0808">Transferase</keyword>
<dbReference type="GO" id="GO:0016020">
    <property type="term" value="C:membrane"/>
    <property type="evidence" value="ECO:0007669"/>
    <property type="project" value="UniProtKB-SubCell"/>
</dbReference>
<feature type="domain" description="HAMP" evidence="16">
    <location>
        <begin position="190"/>
        <end position="242"/>
    </location>
</feature>
<evidence type="ECO:0000256" key="3">
    <source>
        <dbReference type="ARBA" id="ARBA00012438"/>
    </source>
</evidence>
<dbReference type="InterPro" id="IPR004358">
    <property type="entry name" value="Sig_transdc_His_kin-like_C"/>
</dbReference>
<dbReference type="SMART" id="SM00388">
    <property type="entry name" value="HisKA"/>
    <property type="match status" value="1"/>
</dbReference>
<dbReference type="InterPro" id="IPR036097">
    <property type="entry name" value="HisK_dim/P_sf"/>
</dbReference>
<dbReference type="Gene3D" id="3.30.565.10">
    <property type="entry name" value="Histidine kinase-like ATPase, C-terminal domain"/>
    <property type="match status" value="1"/>
</dbReference>
<evidence type="ECO:0000256" key="9">
    <source>
        <dbReference type="ARBA" id="ARBA00023026"/>
    </source>
</evidence>
<evidence type="ECO:0000313" key="18">
    <source>
        <dbReference type="Proteomes" id="UP001329151"/>
    </source>
</evidence>
<evidence type="ECO:0000256" key="2">
    <source>
        <dbReference type="ARBA" id="ARBA00004370"/>
    </source>
</evidence>
<feature type="domain" description="Response regulatory" evidence="15">
    <location>
        <begin position="636"/>
        <end position="754"/>
    </location>
</feature>
<name>A0AA86IXP3_9BURK</name>
<dbReference type="SUPFAM" id="SSF52172">
    <property type="entry name" value="CheY-like"/>
    <property type="match status" value="1"/>
</dbReference>
<dbReference type="KEGG" id="lto:RGQ30_05990"/>
<evidence type="ECO:0000256" key="11">
    <source>
        <dbReference type="ARBA" id="ARBA00070152"/>
    </source>
</evidence>
<keyword evidence="13" id="KW-1133">Transmembrane helix</keyword>
<dbReference type="InterPro" id="IPR001789">
    <property type="entry name" value="Sig_transdc_resp-reg_receiver"/>
</dbReference>
<evidence type="ECO:0000256" key="8">
    <source>
        <dbReference type="ARBA" id="ARBA00023012"/>
    </source>
</evidence>
<reference evidence="17 18" key="1">
    <citation type="submission" date="2023-10" db="EMBL/GenBank/DDBJ databases">
        <title>Complete Genome Sequence of Limnobacter thiooxidans CS-K2T, Isolated from freshwater lake sediments in Bavaria, Germany.</title>
        <authorList>
            <person name="Naruki M."/>
            <person name="Watanabe A."/>
            <person name="Warashina T."/>
            <person name="Morita T."/>
            <person name="Arakawa K."/>
        </authorList>
    </citation>
    <scope>NUCLEOTIDE SEQUENCE [LARGE SCALE GENOMIC DNA]</scope>
    <source>
        <strain evidence="17 18">CS-K2</strain>
    </source>
</reference>
<dbReference type="SMART" id="SM00304">
    <property type="entry name" value="HAMP"/>
    <property type="match status" value="1"/>
</dbReference>
<proteinExistence type="predicted"/>
<dbReference type="Pfam" id="PF02518">
    <property type="entry name" value="HATPase_c"/>
    <property type="match status" value="1"/>
</dbReference>
<gene>
    <name evidence="17" type="ORF">RGQ30_05990</name>
</gene>
<dbReference type="PANTHER" id="PTHR45339">
    <property type="entry name" value="HYBRID SIGNAL TRANSDUCTION HISTIDINE KINASE J"/>
    <property type="match status" value="1"/>
</dbReference>
<dbReference type="SUPFAM" id="SSF47384">
    <property type="entry name" value="Homodimeric domain of signal transducing histidine kinase"/>
    <property type="match status" value="1"/>
</dbReference>
<evidence type="ECO:0000256" key="1">
    <source>
        <dbReference type="ARBA" id="ARBA00000085"/>
    </source>
</evidence>
<dbReference type="CDD" id="cd17546">
    <property type="entry name" value="REC_hyHK_CKI1_RcsC-like"/>
    <property type="match status" value="1"/>
</dbReference>
<evidence type="ECO:0000256" key="4">
    <source>
        <dbReference type="ARBA" id="ARBA00022553"/>
    </source>
</evidence>
<keyword evidence="9" id="KW-0843">Virulence</keyword>
<feature type="domain" description="Histidine kinase" evidence="14">
    <location>
        <begin position="264"/>
        <end position="485"/>
    </location>
</feature>
<dbReference type="EC" id="2.7.13.3" evidence="3"/>
<dbReference type="Gene3D" id="6.10.340.10">
    <property type="match status" value="1"/>
</dbReference>
<protein>
    <recommendedName>
        <fullName evidence="11">Virulence sensor protein BvgS</fullName>
        <ecNumber evidence="3">2.7.13.3</ecNumber>
    </recommendedName>
</protein>
<keyword evidence="13" id="KW-0472">Membrane</keyword>
<dbReference type="InterPro" id="IPR005467">
    <property type="entry name" value="His_kinase_dom"/>
</dbReference>
<evidence type="ECO:0000256" key="6">
    <source>
        <dbReference type="ARBA" id="ARBA00022729"/>
    </source>
</evidence>
<evidence type="ECO:0000259" key="15">
    <source>
        <dbReference type="PROSITE" id="PS50110"/>
    </source>
</evidence>
<dbReference type="InterPro" id="IPR003594">
    <property type="entry name" value="HATPase_dom"/>
</dbReference>
<organism evidence="17 18">
    <name type="scientific">Limnobacter thiooxidans</name>
    <dbReference type="NCBI Taxonomy" id="131080"/>
    <lineage>
        <taxon>Bacteria</taxon>
        <taxon>Pseudomonadati</taxon>
        <taxon>Pseudomonadota</taxon>
        <taxon>Betaproteobacteria</taxon>
        <taxon>Burkholderiales</taxon>
        <taxon>Burkholderiaceae</taxon>
        <taxon>Limnobacter</taxon>
    </lineage>
</organism>
<dbReference type="SUPFAM" id="SSF158472">
    <property type="entry name" value="HAMP domain-like"/>
    <property type="match status" value="1"/>
</dbReference>
<accession>A0AA86IXP3</accession>
<dbReference type="Pfam" id="PF00072">
    <property type="entry name" value="Response_reg"/>
    <property type="match status" value="1"/>
</dbReference>
<keyword evidence="4 12" id="KW-0597">Phosphoprotein</keyword>
<keyword evidence="8" id="KW-0902">Two-component regulatory system</keyword>
<dbReference type="InterPro" id="IPR036890">
    <property type="entry name" value="HATPase_C_sf"/>
</dbReference>
<dbReference type="CDD" id="cd16922">
    <property type="entry name" value="HATPase_EvgS-ArcB-TorS-like"/>
    <property type="match status" value="1"/>
</dbReference>
<keyword evidence="6" id="KW-0732">Signal</keyword>
<comment type="function">
    <text evidence="10">Member of the two-component regulatory system BvgS/BvgA. Phosphorylates BvgA via a four-step phosphorelay in response to environmental signals.</text>
</comment>
<dbReference type="SMART" id="SM00448">
    <property type="entry name" value="REC"/>
    <property type="match status" value="1"/>
</dbReference>
<dbReference type="PROSITE" id="PS50885">
    <property type="entry name" value="HAMP"/>
    <property type="match status" value="1"/>
</dbReference>
<dbReference type="InterPro" id="IPR011006">
    <property type="entry name" value="CheY-like_superfamily"/>
</dbReference>
<keyword evidence="13" id="KW-0812">Transmembrane</keyword>
<dbReference type="AlphaFoldDB" id="A0AA86IXP3"/>
<dbReference type="CDD" id="cd06225">
    <property type="entry name" value="HAMP"/>
    <property type="match status" value="1"/>
</dbReference>
<dbReference type="Proteomes" id="UP001329151">
    <property type="component" value="Chromosome"/>
</dbReference>
<dbReference type="InterPro" id="IPR003660">
    <property type="entry name" value="HAMP_dom"/>
</dbReference>
<feature type="transmembrane region" description="Helical" evidence="13">
    <location>
        <begin position="166"/>
        <end position="188"/>
    </location>
</feature>
<sequence>MRVSTKINWAVMCTIVCTVVLVLGNMFIISEQFKGLKRTEKAQSITHLSSDLLVLTQEYVLFQSPSVRDAWGQTRDELERVLKAPTKSGVKPQELADIESSLAELKPIFEELVIGNLLVGEETDFMQRRQALIIERLIAETQLISELGYQWAAQVNKDQTSYLQGLTLLGALGLGSFVLVIALLVALIRGGVLNPLIRLKRTAEAIRNGNEDAVCDVSSEDEIGDVARAVNQMTQSLAHKNKRLRVANARVENASKAKTEFLSSMSHEIRTPLNGIVGLTYLLKDTAVSSNQKLLLDSLEKTSRNLIDLVSDVLDISKIESGSMELENRAFSVLEFVDKVAGIMTGAAASKPVELIISPASNLPPTLVGDELRLRQIVVNLVGNAIKFTQFGHVHLLIKTVPSPQGMCRLRVEVQDTGVGISPQGQANLFQQFYQANSSVAREFGGSGLGLNLVKNLVELMQGTMGFSSDLGQGSIFWAELEFKLPEPDAATLPEPEQAEAFLLVTDNTLQADALVQSGHLVGRRVACVSGLEEAIHWFECGGKAAGVILDFPRESIDRLVWVDFVKSMGLRGVPCAVMLGGEGTRRLLNKGISEIFSAIYVKPLTPLQLKDAFNGPSPNLPMRSGFAATTANKLNLLIVDDSELNLKVLDGILSRKQANITKAKNGLEALSFLLQFGHGFDAVVMDVQMPLMDGLEATRELRKQPFNSDLPVIGLTGEVSSEDEKRALEAGMNAVLHKPLQPEDLMFLLNKLIKPVSV</sequence>
<dbReference type="Pfam" id="PF00672">
    <property type="entry name" value="HAMP"/>
    <property type="match status" value="1"/>
</dbReference>